<accession>Q6NB22</accession>
<dbReference type="KEGG" id="rpa:TX73_005185"/>
<dbReference type="PRINTS" id="PR00032">
    <property type="entry name" value="HTHARAC"/>
</dbReference>
<name>Q6NB22_RHOPA</name>
<dbReference type="eggNOG" id="COG1917">
    <property type="taxonomic scope" value="Bacteria"/>
</dbReference>
<dbReference type="InterPro" id="IPR009057">
    <property type="entry name" value="Homeodomain-like_sf"/>
</dbReference>
<dbReference type="SUPFAM" id="SSF46689">
    <property type="entry name" value="Homeodomain-like"/>
    <property type="match status" value="1"/>
</dbReference>
<dbReference type="PhylomeDB" id="Q6NB22"/>
<organism evidence="5">
    <name type="scientific">Rhodopseudomonas palustris (strain ATCC BAA-98 / CGA009)</name>
    <dbReference type="NCBI Taxonomy" id="258594"/>
    <lineage>
        <taxon>Bacteria</taxon>
        <taxon>Pseudomonadati</taxon>
        <taxon>Pseudomonadota</taxon>
        <taxon>Alphaproteobacteria</taxon>
        <taxon>Hyphomicrobiales</taxon>
        <taxon>Nitrobacteraceae</taxon>
        <taxon>Rhodopseudomonas</taxon>
    </lineage>
</organism>
<dbReference type="Pfam" id="PF12833">
    <property type="entry name" value="HTH_18"/>
    <property type="match status" value="1"/>
</dbReference>
<dbReference type="EMBL" id="BX572596">
    <property type="protein sequence ID" value="CAE26451.1"/>
    <property type="molecule type" value="Genomic_DNA"/>
</dbReference>
<evidence type="ECO:0000256" key="1">
    <source>
        <dbReference type="ARBA" id="ARBA00023015"/>
    </source>
</evidence>
<keyword evidence="7" id="KW-1185">Reference proteome</keyword>
<evidence type="ECO:0000313" key="7">
    <source>
        <dbReference type="Proteomes" id="UP000001426"/>
    </source>
</evidence>
<dbReference type="InterPro" id="IPR011051">
    <property type="entry name" value="RmlC_Cupin_sf"/>
</dbReference>
<dbReference type="CDD" id="cd06999">
    <property type="entry name" value="cupin_HpaA-like_N"/>
    <property type="match status" value="1"/>
</dbReference>
<dbReference type="InterPro" id="IPR014710">
    <property type="entry name" value="RmlC-like_jellyroll"/>
</dbReference>
<evidence type="ECO:0000259" key="4">
    <source>
        <dbReference type="PROSITE" id="PS01124"/>
    </source>
</evidence>
<evidence type="ECO:0000313" key="5">
    <source>
        <dbReference type="EMBL" id="CAE26451.1"/>
    </source>
</evidence>
<dbReference type="STRING" id="258594.RPA1008"/>
<dbReference type="SUPFAM" id="SSF51182">
    <property type="entry name" value="RmlC-like cupins"/>
    <property type="match status" value="1"/>
</dbReference>
<evidence type="ECO:0000256" key="2">
    <source>
        <dbReference type="ARBA" id="ARBA00023125"/>
    </source>
</evidence>
<dbReference type="Proteomes" id="UP000001426">
    <property type="component" value="Chromosome"/>
</dbReference>
<dbReference type="eggNOG" id="COG2207">
    <property type="taxonomic scope" value="Bacteria"/>
</dbReference>
<evidence type="ECO:0000256" key="3">
    <source>
        <dbReference type="ARBA" id="ARBA00023163"/>
    </source>
</evidence>
<dbReference type="InterPro" id="IPR018060">
    <property type="entry name" value="HTH_AraC"/>
</dbReference>
<dbReference type="InterPro" id="IPR047264">
    <property type="entry name" value="Cupin_HpaA-like_N"/>
</dbReference>
<keyword evidence="2" id="KW-0238">DNA-binding</keyword>
<gene>
    <name evidence="5" type="ordered locus">RPA1008</name>
    <name evidence="6" type="ORF">TX73_005185</name>
</gene>
<sequence length="296" mass="33337">MARARRKAAIPIFALYGETPAAPVDMLHVEAIQSRSRLYQWEIDVHAHRSLHQILWIGSGTATIALDEQRVQRDGPVAVIVPPGVVHGFRFSPHTEGQVFTFNPHAMIEGDVPATGQALRDLFAAARILEFEPDGAATMRIDRLFAELADEFASPDAGNSPVPLWLGRAIVWRLAQQSERQARYAARGGDQFTRFLLLVETHHCEHWPIARYADELGMTPERLNRLAKAETGQSALDVVHARLTREACRRLTYIAAPISKLAFELGFEDPAYFCRFFKRRTGQSPRDYRRVVSEEA</sequence>
<reference evidence="5 7" key="2">
    <citation type="journal article" date="2004" name="Nat. Biotechnol.">
        <title>Complete genome sequence of the metabolically versatile photosynthetic bacterium Rhodopseudomonas palustris.</title>
        <authorList>
            <person name="Larimer F.W."/>
            <person name="Chain P."/>
            <person name="Hauser L."/>
            <person name="Lamerdin J."/>
            <person name="Malfatti S."/>
            <person name="Do L."/>
            <person name="Land M.L."/>
            <person name="Pelletier D.A."/>
            <person name="Beatty J.T."/>
            <person name="Lang A.S."/>
            <person name="Tabita F.R."/>
            <person name="Gibson J.L."/>
            <person name="Hanson T.E."/>
            <person name="Bobst C."/>
            <person name="Torres J.L."/>
            <person name="Peres C."/>
            <person name="Harrison F.H."/>
            <person name="Gibson J."/>
            <person name="Harwood C.S."/>
        </authorList>
    </citation>
    <scope>NUCLEOTIDE SEQUENCE [LARGE SCALE GENOMIC DNA]</scope>
    <source>
        <strain evidence="7">ATCC BAA-98 / CGA009</strain>
        <strain evidence="5">CGA009</strain>
    </source>
</reference>
<protein>
    <submittedName>
        <fullName evidence="6">Helix-turn-helix domain-containing protein</fullName>
    </submittedName>
    <submittedName>
        <fullName evidence="5">Probable transcriptional regulator, AraC family</fullName>
    </submittedName>
</protein>
<keyword evidence="1" id="KW-0805">Transcription regulation</keyword>
<dbReference type="GeneID" id="66892027"/>
<dbReference type="GO" id="GO:0003700">
    <property type="term" value="F:DNA-binding transcription factor activity"/>
    <property type="evidence" value="ECO:0007669"/>
    <property type="project" value="InterPro"/>
</dbReference>
<feature type="domain" description="HTH araC/xylS-type" evidence="4">
    <location>
        <begin position="193"/>
        <end position="291"/>
    </location>
</feature>
<evidence type="ECO:0000313" key="6">
    <source>
        <dbReference type="EMBL" id="WCL91139.1"/>
    </source>
</evidence>
<dbReference type="InterPro" id="IPR020449">
    <property type="entry name" value="Tscrpt_reg_AraC-type_HTH"/>
</dbReference>
<dbReference type="SMART" id="SM00342">
    <property type="entry name" value="HTH_ARAC"/>
    <property type="match status" value="1"/>
</dbReference>
<keyword evidence="3" id="KW-0804">Transcription</keyword>
<proteinExistence type="predicted"/>
<dbReference type="PANTHER" id="PTHR11019">
    <property type="entry name" value="HTH-TYPE TRANSCRIPTIONAL REGULATOR NIMR"/>
    <property type="match status" value="1"/>
</dbReference>
<reference evidence="6" key="1">
    <citation type="submission" date="2003-07" db="EMBL/GenBank/DDBJ databases">
        <authorList>
            <consortium name="Rhodopseudomonas genome consortium"/>
            <person name="Larimer F."/>
            <person name="Harwood C."/>
        </authorList>
    </citation>
    <scope>NUCLEOTIDE SEQUENCE</scope>
    <source>
        <strain evidence="6">CGA009</strain>
    </source>
</reference>
<reference evidence="6" key="3">
    <citation type="submission" date="2022-12" db="EMBL/GenBank/DDBJ databases">
        <title>Complete genome sequence of Rhodopseudomonas palustris CGA0092 and corrections to the R. palustris CGA009 genome sequence.</title>
        <authorList>
            <person name="Mazny B.R."/>
            <person name="Sheff O.F."/>
            <person name="LaSarre B."/>
            <person name="McKinlay A."/>
            <person name="McKinlay J.B."/>
        </authorList>
    </citation>
    <scope>NUCLEOTIDE SEQUENCE</scope>
    <source>
        <strain evidence="6">CGA009</strain>
    </source>
</reference>
<dbReference type="EMBL" id="CP116810">
    <property type="protein sequence ID" value="WCL91139.1"/>
    <property type="molecule type" value="Genomic_DNA"/>
</dbReference>
<dbReference type="PROSITE" id="PS01124">
    <property type="entry name" value="HTH_ARAC_FAMILY_2"/>
    <property type="match status" value="1"/>
</dbReference>
<dbReference type="Gene3D" id="1.10.10.60">
    <property type="entry name" value="Homeodomain-like"/>
    <property type="match status" value="1"/>
</dbReference>
<dbReference type="HOGENOM" id="CLU_000445_88_2_5"/>
<dbReference type="AlphaFoldDB" id="Q6NB22"/>
<dbReference type="PANTHER" id="PTHR11019:SF159">
    <property type="entry name" value="TRANSCRIPTIONAL REGULATOR-RELATED"/>
    <property type="match status" value="1"/>
</dbReference>
<dbReference type="RefSeq" id="WP_011156541.1">
    <property type="nucleotide sequence ID" value="NZ_CP116810.1"/>
</dbReference>
<dbReference type="Gene3D" id="2.60.120.10">
    <property type="entry name" value="Jelly Rolls"/>
    <property type="match status" value="1"/>
</dbReference>
<dbReference type="GO" id="GO:0043565">
    <property type="term" value="F:sequence-specific DNA binding"/>
    <property type="evidence" value="ECO:0007669"/>
    <property type="project" value="InterPro"/>
</dbReference>